<evidence type="ECO:0000256" key="5">
    <source>
        <dbReference type="ARBA" id="ARBA00023096"/>
    </source>
</evidence>
<dbReference type="InterPro" id="IPR019576">
    <property type="entry name" value="Pyridoxamine_oxidase_dimer_C"/>
</dbReference>
<comment type="caution">
    <text evidence="6">Lacks conserved residue(s) required for the propagation of feature annotation.</text>
</comment>
<accession>A0ABS1D301</accession>
<evidence type="ECO:0000259" key="7">
    <source>
        <dbReference type="Pfam" id="PF01243"/>
    </source>
</evidence>
<evidence type="ECO:0000256" key="6">
    <source>
        <dbReference type="HAMAP-Rule" id="MF_01629"/>
    </source>
</evidence>
<dbReference type="InterPro" id="IPR011576">
    <property type="entry name" value="Pyridox_Oxase_N"/>
</dbReference>
<comment type="caution">
    <text evidence="9">The sequence shown here is derived from an EMBL/GenBank/DDBJ whole genome shotgun (WGS) entry which is preliminary data.</text>
</comment>
<feature type="domain" description="Pyridoxamine 5'-phosphate oxidase N-terminal" evidence="7">
    <location>
        <begin position="17"/>
        <end position="145"/>
    </location>
</feature>
<dbReference type="PIRSF" id="PIRSF000190">
    <property type="entry name" value="Pyd_amn-ph_oxd"/>
    <property type="match status" value="1"/>
</dbReference>
<comment type="similarity">
    <text evidence="1 6">Belongs to the pyridoxamine 5'-phosphate oxidase family.</text>
</comment>
<dbReference type="InterPro" id="IPR012349">
    <property type="entry name" value="Split_barrel_FMN-bd"/>
</dbReference>
<keyword evidence="2 6" id="KW-0285">Flavoprotein</keyword>
<keyword evidence="10" id="KW-1185">Reference proteome</keyword>
<dbReference type="Pfam" id="PF01243">
    <property type="entry name" value="PNPOx_N"/>
    <property type="match status" value="1"/>
</dbReference>
<feature type="binding site" evidence="6">
    <location>
        <position position="70"/>
    </location>
    <ligand>
        <name>FMN</name>
        <dbReference type="ChEBI" id="CHEBI:58210"/>
    </ligand>
</feature>
<comment type="catalytic activity">
    <reaction evidence="6">
        <text>pyridoxine 5'-phosphate + O2 = pyridoxal 5'-phosphate + H2O2</text>
        <dbReference type="Rhea" id="RHEA:15149"/>
        <dbReference type="ChEBI" id="CHEBI:15379"/>
        <dbReference type="ChEBI" id="CHEBI:16240"/>
        <dbReference type="ChEBI" id="CHEBI:58589"/>
        <dbReference type="ChEBI" id="CHEBI:597326"/>
        <dbReference type="EC" id="1.4.3.5"/>
    </reaction>
</comment>
<dbReference type="NCBIfam" id="TIGR00558">
    <property type="entry name" value="pdxH"/>
    <property type="match status" value="1"/>
</dbReference>
<evidence type="ECO:0000313" key="10">
    <source>
        <dbReference type="Proteomes" id="UP000697995"/>
    </source>
</evidence>
<dbReference type="EMBL" id="NRSG01000271">
    <property type="protein sequence ID" value="MBK1661241.1"/>
    <property type="molecule type" value="Genomic_DNA"/>
</dbReference>
<dbReference type="RefSeq" id="WP_133219746.1">
    <property type="nucleotide sequence ID" value="NZ_NRSG01000271.1"/>
</dbReference>
<evidence type="ECO:0000256" key="3">
    <source>
        <dbReference type="ARBA" id="ARBA00022643"/>
    </source>
</evidence>
<keyword evidence="5 6" id="KW-0664">Pyridoxine biosynthesis</keyword>
<feature type="binding site" evidence="6">
    <location>
        <position position="69"/>
    </location>
    <ligand>
        <name>FMN</name>
        <dbReference type="ChEBI" id="CHEBI:58210"/>
    </ligand>
</feature>
<feature type="binding site" evidence="6">
    <location>
        <position position="118"/>
    </location>
    <ligand>
        <name>substrate</name>
    </ligand>
</feature>
<feature type="binding site" evidence="6">
    <location>
        <position position="49"/>
    </location>
    <ligand>
        <name>substrate</name>
    </ligand>
</feature>
<comment type="cofactor">
    <cofactor evidence="6">
        <name>FMN</name>
        <dbReference type="ChEBI" id="CHEBI:58210"/>
    </cofactor>
    <text evidence="6">Binds 1 FMN per subunit.</text>
</comment>
<dbReference type="PANTHER" id="PTHR10851">
    <property type="entry name" value="PYRIDOXINE-5-PHOSPHATE OXIDASE"/>
    <property type="match status" value="1"/>
</dbReference>
<reference evidence="9 10" key="1">
    <citation type="journal article" date="2020" name="Microorganisms">
        <title>Osmotic Adaptation and Compatible Solute Biosynthesis of Phototrophic Bacteria as Revealed from Genome Analyses.</title>
        <authorList>
            <person name="Imhoff J.F."/>
            <person name="Rahn T."/>
            <person name="Kunzel S."/>
            <person name="Keller A."/>
            <person name="Neulinger S.C."/>
        </authorList>
    </citation>
    <scope>NUCLEOTIDE SEQUENCE [LARGE SCALE GENOMIC DNA]</scope>
    <source>
        <strain evidence="9 10">DSM 15382</strain>
    </source>
</reference>
<dbReference type="NCBIfam" id="NF004231">
    <property type="entry name" value="PRK05679.1"/>
    <property type="match status" value="1"/>
</dbReference>
<dbReference type="InterPro" id="IPR000659">
    <property type="entry name" value="Pyridox_Oxase"/>
</dbReference>
<dbReference type="SUPFAM" id="SSF50475">
    <property type="entry name" value="FMN-binding split barrel"/>
    <property type="match status" value="1"/>
</dbReference>
<sequence>MDSAAEDPIARFEAWMAEAAKTEPNDPNAVCLATSTPDGRPSARMVLLKGVDHDRPGGGFVFYTNLESRKGGELQANPQAALCFHWKTLQRSVRVEGAVEPVSDAEADAYYASRARGSRIGAWASRQSRPLEGRWALEKAVAEYTVKFGIGEIPRPPHWSGFRLLPRRIEFWRDMPFRLHDRQVFHRVDGGAGDSFEGWRLEALYP</sequence>
<comment type="function">
    <text evidence="6">Catalyzes the oxidation of either pyridoxine 5'-phosphate (PNP) or pyridoxamine 5'-phosphate (PMP) into pyridoxal 5'-phosphate (PLP).</text>
</comment>
<evidence type="ECO:0000256" key="2">
    <source>
        <dbReference type="ARBA" id="ARBA00022630"/>
    </source>
</evidence>
<dbReference type="Gene3D" id="2.30.110.10">
    <property type="entry name" value="Electron Transport, Fmn-binding Protein, Chain A"/>
    <property type="match status" value="1"/>
</dbReference>
<comment type="pathway">
    <text evidence="6">Cofactor metabolism; pyridoxal 5'-phosphate salvage; pyridoxal 5'-phosphate from pyridoxine 5'-phosphate: step 1/1.</text>
</comment>
<dbReference type="InterPro" id="IPR019740">
    <property type="entry name" value="Pyridox_Oxase_CS"/>
</dbReference>
<name>A0ABS1D301_9PROT</name>
<proteinExistence type="inferred from homology"/>
<organism evidence="9 10">
    <name type="scientific">Paracraurococcus ruber</name>
    <dbReference type="NCBI Taxonomy" id="77675"/>
    <lineage>
        <taxon>Bacteria</taxon>
        <taxon>Pseudomonadati</taxon>
        <taxon>Pseudomonadota</taxon>
        <taxon>Alphaproteobacteria</taxon>
        <taxon>Acetobacterales</taxon>
        <taxon>Roseomonadaceae</taxon>
        <taxon>Paracraurococcus</taxon>
    </lineage>
</organism>
<feature type="binding site" evidence="6">
    <location>
        <begin position="44"/>
        <end position="49"/>
    </location>
    <ligand>
        <name>FMN</name>
        <dbReference type="ChEBI" id="CHEBI:58210"/>
    </ligand>
</feature>
<dbReference type="PROSITE" id="PS01064">
    <property type="entry name" value="PYRIDOX_OXIDASE"/>
    <property type="match status" value="1"/>
</dbReference>
<dbReference type="PANTHER" id="PTHR10851:SF0">
    <property type="entry name" value="PYRIDOXINE-5'-PHOSPHATE OXIDASE"/>
    <property type="match status" value="1"/>
</dbReference>
<evidence type="ECO:0000313" key="9">
    <source>
        <dbReference type="EMBL" id="MBK1661241.1"/>
    </source>
</evidence>
<feature type="binding site" evidence="6">
    <location>
        <position position="172"/>
    </location>
    <ligand>
        <name>FMN</name>
        <dbReference type="ChEBI" id="CHEBI:58210"/>
    </ligand>
</feature>
<dbReference type="Pfam" id="PF10590">
    <property type="entry name" value="PNP_phzG_C"/>
    <property type="match status" value="1"/>
</dbReference>
<feature type="binding site" evidence="6">
    <location>
        <begin position="127"/>
        <end position="128"/>
    </location>
    <ligand>
        <name>FMN</name>
        <dbReference type="ChEBI" id="CHEBI:58210"/>
    </ligand>
</feature>
<feature type="binding site" evidence="6">
    <location>
        <begin position="63"/>
        <end position="64"/>
    </location>
    <ligand>
        <name>FMN</name>
        <dbReference type="ChEBI" id="CHEBI:58210"/>
    </ligand>
</feature>
<comment type="pathway">
    <text evidence="6">Cofactor metabolism; pyridoxal 5'-phosphate salvage; pyridoxal 5'-phosphate from pyridoxamine 5'-phosphate: step 1/1.</text>
</comment>
<dbReference type="HAMAP" id="MF_01629">
    <property type="entry name" value="PdxH"/>
    <property type="match status" value="1"/>
</dbReference>
<feature type="domain" description="Pyridoxine 5'-phosphate oxidase dimerisation C-terminal" evidence="8">
    <location>
        <begin position="159"/>
        <end position="206"/>
    </location>
</feature>
<evidence type="ECO:0000256" key="4">
    <source>
        <dbReference type="ARBA" id="ARBA00023002"/>
    </source>
</evidence>
<feature type="binding site" evidence="6">
    <location>
        <position position="182"/>
    </location>
    <ligand>
        <name>FMN</name>
        <dbReference type="ChEBI" id="CHEBI:58210"/>
    </ligand>
</feature>
<keyword evidence="3 6" id="KW-0288">FMN</keyword>
<keyword evidence="4 6" id="KW-0560">Oxidoreductase</keyword>
<feature type="binding site" evidence="6">
    <location>
        <begin position="178"/>
        <end position="180"/>
    </location>
    <ligand>
        <name>substrate</name>
    </ligand>
</feature>
<dbReference type="Proteomes" id="UP000697995">
    <property type="component" value="Unassembled WGS sequence"/>
</dbReference>
<feature type="binding site" evidence="6">
    <location>
        <position position="114"/>
    </location>
    <ligand>
        <name>substrate</name>
    </ligand>
</feature>
<feature type="binding site" evidence="6">
    <location>
        <position position="110"/>
    </location>
    <ligand>
        <name>substrate</name>
    </ligand>
</feature>
<evidence type="ECO:0000256" key="1">
    <source>
        <dbReference type="ARBA" id="ARBA00007301"/>
    </source>
</evidence>
<evidence type="ECO:0000259" key="8">
    <source>
        <dbReference type="Pfam" id="PF10590"/>
    </source>
</evidence>
<gene>
    <name evidence="6 9" type="primary">pdxH</name>
    <name evidence="9" type="ORF">CKO45_23820</name>
</gene>
<comment type="subunit">
    <text evidence="6">Homodimer.</text>
</comment>
<comment type="catalytic activity">
    <reaction evidence="6">
        <text>pyridoxamine 5'-phosphate + O2 + H2O = pyridoxal 5'-phosphate + H2O2 + NH4(+)</text>
        <dbReference type="Rhea" id="RHEA:15817"/>
        <dbReference type="ChEBI" id="CHEBI:15377"/>
        <dbReference type="ChEBI" id="CHEBI:15379"/>
        <dbReference type="ChEBI" id="CHEBI:16240"/>
        <dbReference type="ChEBI" id="CHEBI:28938"/>
        <dbReference type="ChEBI" id="CHEBI:58451"/>
        <dbReference type="ChEBI" id="CHEBI:597326"/>
        <dbReference type="EC" id="1.4.3.5"/>
    </reaction>
</comment>
<protein>
    <recommendedName>
        <fullName evidence="6">Pyridoxine/pyridoxamine 5'-phosphate oxidase</fullName>
        <ecNumber evidence="6">1.4.3.5</ecNumber>
    </recommendedName>
    <alternativeName>
        <fullName evidence="6">PNP/PMP oxidase</fullName>
        <shortName evidence="6">PNPOx</shortName>
    </alternativeName>
    <alternativeName>
        <fullName evidence="6">Pyridoxal 5'-phosphate synthase</fullName>
    </alternativeName>
</protein>
<dbReference type="EC" id="1.4.3.5" evidence="6"/>